<gene>
    <name evidence="1" type="ORF">C6Y53_11670</name>
</gene>
<dbReference type="RefSeq" id="WP_106472599.1">
    <property type="nucleotide sequence ID" value="NZ_CP027665.1"/>
</dbReference>
<reference evidence="2" key="1">
    <citation type="submission" date="2018-03" db="EMBL/GenBank/DDBJ databases">
        <title>Genomic analysis of the strain SH-1 isolated from shrimp intestine.</title>
        <authorList>
            <person name="Kim Y.-S."/>
            <person name="Kim S.-E."/>
            <person name="Kim K.-H."/>
        </authorList>
    </citation>
    <scope>NUCLEOTIDE SEQUENCE [LARGE SCALE GENOMIC DNA]</scope>
    <source>
        <strain evidence="2">SH-1</strain>
    </source>
</reference>
<dbReference type="AlphaFoldDB" id="A0A2S0MQX1"/>
<organism evidence="1 2">
    <name type="scientific">Pukyongiella litopenaei</name>
    <dbReference type="NCBI Taxonomy" id="2605946"/>
    <lineage>
        <taxon>Bacteria</taxon>
        <taxon>Pseudomonadati</taxon>
        <taxon>Pseudomonadota</taxon>
        <taxon>Alphaproteobacteria</taxon>
        <taxon>Rhodobacterales</taxon>
        <taxon>Paracoccaceae</taxon>
        <taxon>Pukyongiella</taxon>
    </lineage>
</organism>
<evidence type="ECO:0000313" key="1">
    <source>
        <dbReference type="EMBL" id="AVO38285.1"/>
    </source>
</evidence>
<keyword evidence="2" id="KW-1185">Reference proteome</keyword>
<accession>A0A2S0MQX1</accession>
<sequence>MPYGVFNKTGAEPLARSVDFCQFTVGFENLDGLHLYRHWSAQVPERTCDWRGVWANWMRQ</sequence>
<name>A0A2S0MQX1_9RHOB</name>
<proteinExistence type="predicted"/>
<dbReference type="Proteomes" id="UP000237655">
    <property type="component" value="Chromosome"/>
</dbReference>
<dbReference type="EMBL" id="CP027665">
    <property type="protein sequence ID" value="AVO38285.1"/>
    <property type="molecule type" value="Genomic_DNA"/>
</dbReference>
<evidence type="ECO:0000313" key="2">
    <source>
        <dbReference type="Proteomes" id="UP000237655"/>
    </source>
</evidence>
<protein>
    <submittedName>
        <fullName evidence="1">Uncharacterized protein</fullName>
    </submittedName>
</protein>
<dbReference type="KEGG" id="thas:C6Y53_11670"/>